<evidence type="ECO:0000256" key="3">
    <source>
        <dbReference type="ARBA" id="ARBA00023125"/>
    </source>
</evidence>
<organism evidence="7 8">
    <name type="scientific">Phlyctema vagabunda</name>
    <dbReference type="NCBI Taxonomy" id="108571"/>
    <lineage>
        <taxon>Eukaryota</taxon>
        <taxon>Fungi</taxon>
        <taxon>Dikarya</taxon>
        <taxon>Ascomycota</taxon>
        <taxon>Pezizomycotina</taxon>
        <taxon>Leotiomycetes</taxon>
        <taxon>Helotiales</taxon>
        <taxon>Dermateaceae</taxon>
        <taxon>Phlyctema</taxon>
    </lineage>
</organism>
<keyword evidence="3" id="KW-0238">DNA-binding</keyword>
<proteinExistence type="predicted"/>
<sequence length="612" mass="68585">MASNSVSDGLEAITVSSQQTRACTNCVRAKAKCSTTGVMGQKCDRCIRMKKNCQPSPPMRKRRAFTRSASKTSKLEEKVDGLVTLLKSATQSMPAVINNANLNTPPESIVLRSHRSDSSSVAANSVDYQDHAYKEPVRGESGSMEYSFTPPATSSRSWSPSQNLQPSLQRSIEPSSTDAESYLRRFQTYFVRYLPFIVIPPSVTASQLRQERPFLWLSVMCVASCHTTQQLKLSKELRGIFGREAYFEGTRNMDLLLAVLVYGVWGRSHCFEKLIMTSLSQLAIAILYDLGLDRAASRDSGLAILYDLKGTKKPASLSTPHTMEERRALLGCFLLSSVPSYMGKGGTLRWTGYADECLRMLDIQKEVASDALLVQIVKLRLIAQRVIESPWSTFATEVDLSGRPAATFYLKSMMAQLQDLKASIPKELADDKTLQLQLHNTEFTLYEIGLSQIPGIFNGEYNRRFECLFACLNAAKSWIDVFFSIPPAQYIGFSALIYANMMHSFVDLYRLSTFENPEWNRGLVSEILDVSYFLEQTEKNLMLVKDEAGFDPDGSDDVDSFTYLATKTRSLKLYWDRAQMSAATTLNTTPSEEPTDFPVSFFDDDWLNFLSG</sequence>
<evidence type="ECO:0000313" key="7">
    <source>
        <dbReference type="EMBL" id="KAL3426139.1"/>
    </source>
</evidence>
<keyword evidence="8" id="KW-1185">Reference proteome</keyword>
<evidence type="ECO:0000313" key="8">
    <source>
        <dbReference type="Proteomes" id="UP001629113"/>
    </source>
</evidence>
<dbReference type="CDD" id="cd00067">
    <property type="entry name" value="GAL4"/>
    <property type="match status" value="1"/>
</dbReference>
<comment type="caution">
    <text evidence="7">The sequence shown here is derived from an EMBL/GenBank/DDBJ whole genome shotgun (WGS) entry which is preliminary data.</text>
</comment>
<gene>
    <name evidence="7" type="ORF">PVAG01_02930</name>
</gene>
<evidence type="ECO:0000256" key="4">
    <source>
        <dbReference type="ARBA" id="ARBA00023163"/>
    </source>
</evidence>
<dbReference type="CDD" id="cd12148">
    <property type="entry name" value="fungal_TF_MHR"/>
    <property type="match status" value="1"/>
</dbReference>
<keyword evidence="4" id="KW-0804">Transcription</keyword>
<dbReference type="SUPFAM" id="SSF57701">
    <property type="entry name" value="Zn2/Cys6 DNA-binding domain"/>
    <property type="match status" value="1"/>
</dbReference>
<dbReference type="PANTHER" id="PTHR31845:SF32">
    <property type="entry name" value="MISCELLANEOUS ZN(II)2CYS6 TRANSCRIPTION FACTOR (EUROFUNG)-RELATED"/>
    <property type="match status" value="1"/>
</dbReference>
<accession>A0ABR4PS22</accession>
<keyword evidence="2" id="KW-0805">Transcription regulation</keyword>
<dbReference type="InterPro" id="IPR001138">
    <property type="entry name" value="Zn2Cys6_DnaBD"/>
</dbReference>
<evidence type="ECO:0000256" key="1">
    <source>
        <dbReference type="ARBA" id="ARBA00004123"/>
    </source>
</evidence>
<protein>
    <submittedName>
        <fullName evidence="7">Zn 2cys6 transcription factor</fullName>
    </submittedName>
</protein>
<feature type="region of interest" description="Disordered" evidence="6">
    <location>
        <begin position="137"/>
        <end position="175"/>
    </location>
</feature>
<comment type="subcellular location">
    <subcellularLocation>
        <location evidence="1">Nucleus</location>
    </subcellularLocation>
</comment>
<dbReference type="PANTHER" id="PTHR31845">
    <property type="entry name" value="FINGER DOMAIN PROTEIN, PUTATIVE-RELATED"/>
    <property type="match status" value="1"/>
</dbReference>
<evidence type="ECO:0000256" key="2">
    <source>
        <dbReference type="ARBA" id="ARBA00023015"/>
    </source>
</evidence>
<dbReference type="Proteomes" id="UP001629113">
    <property type="component" value="Unassembled WGS sequence"/>
</dbReference>
<dbReference type="InterPro" id="IPR051089">
    <property type="entry name" value="prtT"/>
</dbReference>
<name>A0ABR4PS22_9HELO</name>
<evidence type="ECO:0000256" key="5">
    <source>
        <dbReference type="ARBA" id="ARBA00023242"/>
    </source>
</evidence>
<feature type="compositionally biased region" description="Polar residues" evidence="6">
    <location>
        <begin position="144"/>
        <end position="175"/>
    </location>
</feature>
<dbReference type="Gene3D" id="4.10.240.10">
    <property type="entry name" value="Zn(2)-C6 fungal-type DNA-binding domain"/>
    <property type="match status" value="1"/>
</dbReference>
<dbReference type="EMBL" id="JBFCZG010000002">
    <property type="protein sequence ID" value="KAL3426139.1"/>
    <property type="molecule type" value="Genomic_DNA"/>
</dbReference>
<reference evidence="7 8" key="1">
    <citation type="submission" date="2024-06" db="EMBL/GenBank/DDBJ databases">
        <title>Complete genome of Phlyctema vagabunda strain 19-DSS-EL-015.</title>
        <authorList>
            <person name="Fiorenzani C."/>
        </authorList>
    </citation>
    <scope>NUCLEOTIDE SEQUENCE [LARGE SCALE GENOMIC DNA]</scope>
    <source>
        <strain evidence="7 8">19-DSS-EL-015</strain>
    </source>
</reference>
<evidence type="ECO:0000256" key="6">
    <source>
        <dbReference type="SAM" id="MobiDB-lite"/>
    </source>
</evidence>
<dbReference type="InterPro" id="IPR036864">
    <property type="entry name" value="Zn2-C6_fun-type_DNA-bd_sf"/>
</dbReference>
<keyword evidence="5" id="KW-0539">Nucleus</keyword>